<dbReference type="EMBL" id="KQ980419">
    <property type="protein sequence ID" value="KYN16099.1"/>
    <property type="molecule type" value="Genomic_DNA"/>
</dbReference>
<organism evidence="1 2">
    <name type="scientific">Trachymyrmex cornetzi</name>
    <dbReference type="NCBI Taxonomy" id="471704"/>
    <lineage>
        <taxon>Eukaryota</taxon>
        <taxon>Metazoa</taxon>
        <taxon>Ecdysozoa</taxon>
        <taxon>Arthropoda</taxon>
        <taxon>Hexapoda</taxon>
        <taxon>Insecta</taxon>
        <taxon>Pterygota</taxon>
        <taxon>Neoptera</taxon>
        <taxon>Endopterygota</taxon>
        <taxon>Hymenoptera</taxon>
        <taxon>Apocrita</taxon>
        <taxon>Aculeata</taxon>
        <taxon>Formicoidea</taxon>
        <taxon>Formicidae</taxon>
        <taxon>Myrmicinae</taxon>
        <taxon>Trachymyrmex</taxon>
    </lineage>
</organism>
<accession>A0A195DU82</accession>
<reference evidence="1 2" key="1">
    <citation type="submission" date="2015-09" db="EMBL/GenBank/DDBJ databases">
        <title>Trachymyrmex cornetzi WGS genome.</title>
        <authorList>
            <person name="Nygaard S."/>
            <person name="Hu H."/>
            <person name="Boomsma J."/>
            <person name="Zhang G."/>
        </authorList>
    </citation>
    <scope>NUCLEOTIDE SEQUENCE [LARGE SCALE GENOMIC DNA]</scope>
    <source>
        <strain evidence="1">Tcor2-1</strain>
        <tissue evidence="1">Whole body</tissue>
    </source>
</reference>
<evidence type="ECO:0000313" key="2">
    <source>
        <dbReference type="Proteomes" id="UP000078492"/>
    </source>
</evidence>
<protein>
    <submittedName>
        <fullName evidence="1">Uncharacterized protein</fullName>
    </submittedName>
</protein>
<gene>
    <name evidence="1" type="ORF">ALC57_11624</name>
</gene>
<dbReference type="AlphaFoldDB" id="A0A195DU82"/>
<dbReference type="Proteomes" id="UP000078492">
    <property type="component" value="Unassembled WGS sequence"/>
</dbReference>
<proteinExistence type="predicted"/>
<sequence length="90" mass="10130">MREIAILIRKKVRYCCTGSFLSQFVLPRGRKPISLRFSLPTAMSVDGNRRRLAPLWMDLARAHLDLMATRGLTFAPKISSNLNGRINGVS</sequence>
<evidence type="ECO:0000313" key="1">
    <source>
        <dbReference type="EMBL" id="KYN16099.1"/>
    </source>
</evidence>
<keyword evidence="2" id="KW-1185">Reference proteome</keyword>
<name>A0A195DU82_9HYME</name>